<dbReference type="RefSeq" id="WP_129117582.1">
    <property type="nucleotide sequence ID" value="NZ_BSUI01000040.1"/>
</dbReference>
<name>A0AAJ5F507_9DEIO</name>
<feature type="active site" description="Proton acceptor" evidence="2">
    <location>
        <position position="360"/>
    </location>
</feature>
<evidence type="ECO:0000313" key="7">
    <source>
        <dbReference type="Proteomes" id="UP000308000"/>
    </source>
</evidence>
<dbReference type="InterPro" id="IPR016035">
    <property type="entry name" value="Acyl_Trfase/lysoPLipase"/>
</dbReference>
<dbReference type="EMBL" id="VBRC01000002">
    <property type="protein sequence ID" value="TLK30871.1"/>
    <property type="molecule type" value="Genomic_DNA"/>
</dbReference>
<evidence type="ECO:0000256" key="1">
    <source>
        <dbReference type="ARBA" id="ARBA00023098"/>
    </source>
</evidence>
<evidence type="ECO:0000313" key="8">
    <source>
        <dbReference type="Proteomes" id="UP000536909"/>
    </source>
</evidence>
<sequence>MTDQDVAGLRECNLVLEGGITSGIVYPALIVELARTYRFRCLGGSSAGAIGAAFAAAAEYGRQCGQGGMDALEREAAWLGQGAVPGPLHLQQLFQPQTRTRGTFNFLSGAVGKDWGWRGPLSAMRVQPLAAIVGALPGLGSALVARTNKTSHGRLAGTLIGLGLGAAGAATAALGVSLASIKSVLEGNHYGLCDGSGSEGGGVPALTDWFTDALDRVAGRGTGGDPLTFEDLTAQGIDLQMMTTCLSHGRPYRLPFTRGDRFYFRESEFRALFPERVVKYLLEHPRPISSNDERAVARRARLAAQGLHPLPAGPALPVALAARLSLSFPGLISAVPLYTVDYSLAVPESERTAECAYFSDGGLASNFPVHLFDDPLPKRPTFAVNLRRYPRGQEPSADEAENVWMPDGNRGGLNPTFSPIEGLGGFGLALLDTAKNWGDGVFVQAPGYRDRIVHVHLAEDEGGLNLGMDAETVTRLMERGRAAAHLITTRFASGTAWDNHRRVRLLSLLAGVEALAREFEAEVGLVREGEMPWPEILAARNRGYPLLAAGQQVADQVAQALQDLGKELKVSPVSLRERGAPRPQLELKLRPEP</sequence>
<dbReference type="AlphaFoldDB" id="A0AAJ5F507"/>
<feature type="domain" description="PNPLA" evidence="4">
    <location>
        <begin position="14"/>
        <end position="373"/>
    </location>
</feature>
<comment type="caution">
    <text evidence="2">Lacks conserved residue(s) required for the propagation of feature annotation.</text>
</comment>
<evidence type="ECO:0000313" key="6">
    <source>
        <dbReference type="EMBL" id="TLK30871.1"/>
    </source>
</evidence>
<comment type="caution">
    <text evidence="6">The sequence shown here is derived from an EMBL/GenBank/DDBJ whole genome shotgun (WGS) entry which is preliminary data.</text>
</comment>
<dbReference type="EMBL" id="JACHFV010000002">
    <property type="protein sequence ID" value="MBB5293759.1"/>
    <property type="molecule type" value="Genomic_DNA"/>
</dbReference>
<dbReference type="Proteomes" id="UP000308000">
    <property type="component" value="Unassembled WGS sequence"/>
</dbReference>
<dbReference type="Proteomes" id="UP000536909">
    <property type="component" value="Unassembled WGS sequence"/>
</dbReference>
<accession>A0AAJ5F507</accession>
<keyword evidence="1 2" id="KW-0443">Lipid metabolism</keyword>
<dbReference type="GO" id="GO:0016787">
    <property type="term" value="F:hydrolase activity"/>
    <property type="evidence" value="ECO:0007669"/>
    <property type="project" value="UniProtKB-UniRule"/>
</dbReference>
<reference evidence="6 7" key="1">
    <citation type="submission" date="2019-04" db="EMBL/GenBank/DDBJ databases">
        <title>Deinococcus metalilatus MA1002 mutant No.5.</title>
        <authorList>
            <person name="Park W."/>
            <person name="Park C."/>
        </authorList>
    </citation>
    <scope>NUCLEOTIDE SEQUENCE [LARGE SCALE GENOMIC DNA]</scope>
    <source>
        <strain evidence="6 7">MA1002-m5</strain>
    </source>
</reference>
<evidence type="ECO:0000256" key="3">
    <source>
        <dbReference type="SAM" id="MobiDB-lite"/>
    </source>
</evidence>
<dbReference type="SUPFAM" id="SSF52151">
    <property type="entry name" value="FabD/lysophospholipase-like"/>
    <property type="match status" value="1"/>
</dbReference>
<feature type="region of interest" description="Disordered" evidence="3">
    <location>
        <begin position="572"/>
        <end position="593"/>
    </location>
</feature>
<organism evidence="6 7">
    <name type="scientific">Deinococcus metallilatus</name>
    <dbReference type="NCBI Taxonomy" id="1211322"/>
    <lineage>
        <taxon>Bacteria</taxon>
        <taxon>Thermotogati</taxon>
        <taxon>Deinococcota</taxon>
        <taxon>Deinococci</taxon>
        <taxon>Deinococcales</taxon>
        <taxon>Deinococcaceae</taxon>
        <taxon>Deinococcus</taxon>
    </lineage>
</organism>
<evidence type="ECO:0000256" key="2">
    <source>
        <dbReference type="PROSITE-ProRule" id="PRU01161"/>
    </source>
</evidence>
<dbReference type="GO" id="GO:0016042">
    <property type="term" value="P:lipid catabolic process"/>
    <property type="evidence" value="ECO:0007669"/>
    <property type="project" value="UniProtKB-UniRule"/>
</dbReference>
<keyword evidence="2" id="KW-0442">Lipid degradation</keyword>
<dbReference type="Gene3D" id="3.40.1090.10">
    <property type="entry name" value="Cytosolic phospholipase A2 catalytic domain"/>
    <property type="match status" value="1"/>
</dbReference>
<keyword evidence="2" id="KW-0378">Hydrolase</keyword>
<feature type="short sequence motif" description="GXSXG" evidence="2">
    <location>
        <begin position="44"/>
        <end position="48"/>
    </location>
</feature>
<evidence type="ECO:0000313" key="5">
    <source>
        <dbReference type="EMBL" id="MBB5293759.1"/>
    </source>
</evidence>
<reference evidence="5 8" key="2">
    <citation type="submission" date="2020-08" db="EMBL/GenBank/DDBJ databases">
        <title>Genomic Encyclopedia of Type Strains, Phase IV (KMG-IV): sequencing the most valuable type-strain genomes for metagenomic binning, comparative biology and taxonomic classification.</title>
        <authorList>
            <person name="Goeker M."/>
        </authorList>
    </citation>
    <scope>NUCLEOTIDE SEQUENCE [LARGE SCALE GENOMIC DNA]</scope>
    <source>
        <strain evidence="5 8">DSM 105434</strain>
    </source>
</reference>
<feature type="short sequence motif" description="DGA/G" evidence="2">
    <location>
        <begin position="360"/>
        <end position="362"/>
    </location>
</feature>
<protein>
    <submittedName>
        <fullName evidence="5">Acylesterase/phospholipase RssA</fullName>
    </submittedName>
    <submittedName>
        <fullName evidence="6">SuhR protein</fullName>
    </submittedName>
</protein>
<evidence type="ECO:0000259" key="4">
    <source>
        <dbReference type="PROSITE" id="PS51635"/>
    </source>
</evidence>
<gene>
    <name evidence="6" type="ORF">FCS05_03715</name>
    <name evidence="5" type="ORF">HNQ10_000572</name>
</gene>
<feature type="active site" description="Nucleophile" evidence="2">
    <location>
        <position position="46"/>
    </location>
</feature>
<dbReference type="PROSITE" id="PS51635">
    <property type="entry name" value="PNPLA"/>
    <property type="match status" value="1"/>
</dbReference>
<proteinExistence type="predicted"/>
<keyword evidence="8" id="KW-1185">Reference proteome</keyword>
<dbReference type="InterPro" id="IPR002641">
    <property type="entry name" value="PNPLA_dom"/>
</dbReference>